<comment type="caution">
    <text evidence="1">The sequence shown here is derived from an EMBL/GenBank/DDBJ whole genome shotgun (WGS) entry which is preliminary data.</text>
</comment>
<dbReference type="InterPro" id="IPR036909">
    <property type="entry name" value="Cyt_c-like_dom_sf"/>
</dbReference>
<evidence type="ECO:0000313" key="2">
    <source>
        <dbReference type="Proteomes" id="UP000177925"/>
    </source>
</evidence>
<dbReference type="GO" id="GO:0020037">
    <property type="term" value="F:heme binding"/>
    <property type="evidence" value="ECO:0007669"/>
    <property type="project" value="InterPro"/>
</dbReference>
<dbReference type="STRING" id="1817758.A2150_03235"/>
<name>A0A1F6TIK8_9PROT</name>
<dbReference type="AlphaFoldDB" id="A0A1F6TIK8"/>
<organism evidence="1 2">
    <name type="scientific">Candidatus Muproteobacteria bacterium RBG_16_64_11</name>
    <dbReference type="NCBI Taxonomy" id="1817758"/>
    <lineage>
        <taxon>Bacteria</taxon>
        <taxon>Pseudomonadati</taxon>
        <taxon>Pseudomonadota</taxon>
        <taxon>Candidatus Muproteobacteria</taxon>
    </lineage>
</organism>
<reference evidence="1 2" key="1">
    <citation type="journal article" date="2016" name="Nat. Commun.">
        <title>Thousands of microbial genomes shed light on interconnected biogeochemical processes in an aquifer system.</title>
        <authorList>
            <person name="Anantharaman K."/>
            <person name="Brown C.T."/>
            <person name="Hug L.A."/>
            <person name="Sharon I."/>
            <person name="Castelle C.J."/>
            <person name="Probst A.J."/>
            <person name="Thomas B.C."/>
            <person name="Singh A."/>
            <person name="Wilkins M.J."/>
            <person name="Karaoz U."/>
            <person name="Brodie E.L."/>
            <person name="Williams K.H."/>
            <person name="Hubbard S.S."/>
            <person name="Banfield J.F."/>
        </authorList>
    </citation>
    <scope>NUCLEOTIDE SEQUENCE [LARGE SCALE GENOMIC DNA]</scope>
</reference>
<dbReference type="Gene3D" id="1.10.760.10">
    <property type="entry name" value="Cytochrome c-like domain"/>
    <property type="match status" value="1"/>
</dbReference>
<proteinExistence type="predicted"/>
<dbReference type="SUPFAM" id="SSF46626">
    <property type="entry name" value="Cytochrome c"/>
    <property type="match status" value="1"/>
</dbReference>
<evidence type="ECO:0008006" key="3">
    <source>
        <dbReference type="Google" id="ProtNLM"/>
    </source>
</evidence>
<accession>A0A1F6TIK8</accession>
<dbReference type="GO" id="GO:0009055">
    <property type="term" value="F:electron transfer activity"/>
    <property type="evidence" value="ECO:0007669"/>
    <property type="project" value="InterPro"/>
</dbReference>
<dbReference type="EMBL" id="MFSS01000008">
    <property type="protein sequence ID" value="OGI44905.1"/>
    <property type="molecule type" value="Genomic_DNA"/>
</dbReference>
<evidence type="ECO:0000313" key="1">
    <source>
        <dbReference type="EMBL" id="OGI44905.1"/>
    </source>
</evidence>
<gene>
    <name evidence="1" type="ORF">A2150_03235</name>
</gene>
<protein>
    <recommendedName>
        <fullName evidence="3">Cytochrome c domain-containing protein</fullName>
    </recommendedName>
</protein>
<dbReference type="Proteomes" id="UP000177925">
    <property type="component" value="Unassembled WGS sequence"/>
</dbReference>
<sequence>MRPNMRVNRGELLYENHCQGCHQSIVHIRSQRRADSLESLQAWVRRWAEYRELGWDEEAIRAVVDYLNQRYYRIGLPPIGK</sequence>